<keyword evidence="6" id="KW-0418">Kinase</keyword>
<accession>A0AAX6GPZ1</accession>
<dbReference type="AlphaFoldDB" id="A0AAX6GPZ1"/>
<dbReference type="InterPro" id="IPR050306">
    <property type="entry name" value="PfkB_Carbo_kinase"/>
</dbReference>
<evidence type="ECO:0000256" key="7">
    <source>
        <dbReference type="ARBA" id="ARBA00022946"/>
    </source>
</evidence>
<keyword evidence="12" id="KW-1185">Reference proteome</keyword>
<feature type="compositionally biased region" description="Low complexity" evidence="9">
    <location>
        <begin position="56"/>
        <end position="65"/>
    </location>
</feature>
<comment type="subcellular location">
    <subcellularLocation>
        <location evidence="1">Plastid</location>
        <location evidence="1">Chloroplast</location>
    </subcellularLocation>
</comment>
<comment type="function">
    <text evidence="8">Required for proper chloroplast development, most likely through regulating plastid-encoded polymerase (PEP) dependent chloroplast transcription. Acts as a component of the transcriptionally active plastid chromosome that is required for plastid gene expression.</text>
</comment>
<reference evidence="11" key="2">
    <citation type="submission" date="2023-04" db="EMBL/GenBank/DDBJ databases">
        <authorList>
            <person name="Bruccoleri R.E."/>
            <person name="Oakeley E.J."/>
            <person name="Faust A.-M."/>
            <person name="Dessus-Babus S."/>
            <person name="Altorfer M."/>
            <person name="Burckhardt D."/>
            <person name="Oertli M."/>
            <person name="Naumann U."/>
            <person name="Petersen F."/>
            <person name="Wong J."/>
        </authorList>
    </citation>
    <scope>NUCLEOTIDE SEQUENCE</scope>
    <source>
        <strain evidence="11">GSM-AAB239-AS_SAM_17_03QT</strain>
        <tissue evidence="11">Leaf</tissue>
    </source>
</reference>
<dbReference type="CDD" id="cd01167">
    <property type="entry name" value="bac_FRK"/>
    <property type="match status" value="1"/>
</dbReference>
<evidence type="ECO:0000256" key="2">
    <source>
        <dbReference type="ARBA" id="ARBA00010688"/>
    </source>
</evidence>
<dbReference type="Pfam" id="PF00294">
    <property type="entry name" value="PfkB"/>
    <property type="match status" value="1"/>
</dbReference>
<reference evidence="11" key="1">
    <citation type="journal article" date="2023" name="GigaByte">
        <title>Genome assembly of the bearded iris, Iris pallida Lam.</title>
        <authorList>
            <person name="Bruccoleri R.E."/>
            <person name="Oakeley E.J."/>
            <person name="Faust A.M.E."/>
            <person name="Altorfer M."/>
            <person name="Dessus-Babus S."/>
            <person name="Burckhardt D."/>
            <person name="Oertli M."/>
            <person name="Naumann U."/>
            <person name="Petersen F."/>
            <person name="Wong J."/>
        </authorList>
    </citation>
    <scope>NUCLEOTIDE SEQUENCE</scope>
    <source>
        <strain evidence="11">GSM-AAB239-AS_SAM_17_03QT</strain>
    </source>
</reference>
<name>A0AAX6GPZ1_IRIPA</name>
<comment type="similarity">
    <text evidence="2">Belongs to the carbohydrate kinase PfkB family.</text>
</comment>
<dbReference type="PANTHER" id="PTHR43085">
    <property type="entry name" value="HEXOKINASE FAMILY MEMBER"/>
    <property type="match status" value="1"/>
</dbReference>
<evidence type="ECO:0000256" key="5">
    <source>
        <dbReference type="ARBA" id="ARBA00022679"/>
    </source>
</evidence>
<dbReference type="Gene3D" id="3.40.1190.20">
    <property type="match status" value="1"/>
</dbReference>
<feature type="compositionally biased region" description="Acidic residues" evidence="9">
    <location>
        <begin position="83"/>
        <end position="94"/>
    </location>
</feature>
<keyword evidence="7" id="KW-0809">Transit peptide</keyword>
<evidence type="ECO:0000313" key="12">
    <source>
        <dbReference type="Proteomes" id="UP001140949"/>
    </source>
</evidence>
<gene>
    <name evidence="11" type="ORF">M6B38_352215</name>
</gene>
<dbReference type="GO" id="GO:0042644">
    <property type="term" value="C:chloroplast nucleoid"/>
    <property type="evidence" value="ECO:0007669"/>
    <property type="project" value="TreeGrafter"/>
</dbReference>
<proteinExistence type="inferred from homology"/>
<dbReference type="InterPro" id="IPR011611">
    <property type="entry name" value="PfkB_dom"/>
</dbReference>
<dbReference type="GO" id="GO:0009658">
    <property type="term" value="P:chloroplast organization"/>
    <property type="evidence" value="ECO:0007669"/>
    <property type="project" value="UniProtKB-ARBA"/>
</dbReference>
<evidence type="ECO:0000256" key="9">
    <source>
        <dbReference type="SAM" id="MobiDB-lite"/>
    </source>
</evidence>
<comment type="caution">
    <text evidence="11">The sequence shown here is derived from an EMBL/GenBank/DDBJ whole genome shotgun (WGS) entry which is preliminary data.</text>
</comment>
<evidence type="ECO:0000313" key="11">
    <source>
        <dbReference type="EMBL" id="KAJ6830800.1"/>
    </source>
</evidence>
<organism evidence="11 12">
    <name type="scientific">Iris pallida</name>
    <name type="common">Sweet iris</name>
    <dbReference type="NCBI Taxonomy" id="29817"/>
    <lineage>
        <taxon>Eukaryota</taxon>
        <taxon>Viridiplantae</taxon>
        <taxon>Streptophyta</taxon>
        <taxon>Embryophyta</taxon>
        <taxon>Tracheophyta</taxon>
        <taxon>Spermatophyta</taxon>
        <taxon>Magnoliopsida</taxon>
        <taxon>Liliopsida</taxon>
        <taxon>Asparagales</taxon>
        <taxon>Iridaceae</taxon>
        <taxon>Iridoideae</taxon>
        <taxon>Irideae</taxon>
        <taxon>Iris</taxon>
    </lineage>
</organism>
<keyword evidence="4" id="KW-0934">Plastid</keyword>
<dbReference type="InterPro" id="IPR029056">
    <property type="entry name" value="Ribokinase-like"/>
</dbReference>
<feature type="domain" description="Carbohydrate kinase PfkB" evidence="10">
    <location>
        <begin position="133"/>
        <end position="446"/>
    </location>
</feature>
<dbReference type="PANTHER" id="PTHR43085:SF10">
    <property type="entry name" value="FRUCTOKINASE-LIKE 1, CHLOROPLASTIC"/>
    <property type="match status" value="1"/>
</dbReference>
<evidence type="ECO:0000256" key="4">
    <source>
        <dbReference type="ARBA" id="ARBA00022640"/>
    </source>
</evidence>
<dbReference type="PROSITE" id="PS00583">
    <property type="entry name" value="PFKB_KINASES_1"/>
    <property type="match status" value="1"/>
</dbReference>
<keyword evidence="3" id="KW-0150">Chloroplast</keyword>
<feature type="region of interest" description="Disordered" evidence="9">
    <location>
        <begin position="29"/>
        <end position="94"/>
    </location>
</feature>
<dbReference type="GO" id="GO:0042793">
    <property type="term" value="P:plastid transcription"/>
    <property type="evidence" value="ECO:0007669"/>
    <property type="project" value="UniProtKB-ARBA"/>
</dbReference>
<dbReference type="Proteomes" id="UP001140949">
    <property type="component" value="Unassembled WGS sequence"/>
</dbReference>
<dbReference type="InterPro" id="IPR002173">
    <property type="entry name" value="Carboh/pur_kinase_PfkB_CS"/>
</dbReference>
<dbReference type="EMBL" id="JANAVB010017196">
    <property type="protein sequence ID" value="KAJ6830800.1"/>
    <property type="molecule type" value="Genomic_DNA"/>
</dbReference>
<evidence type="ECO:0000256" key="8">
    <source>
        <dbReference type="ARBA" id="ARBA00058434"/>
    </source>
</evidence>
<evidence type="ECO:0000256" key="1">
    <source>
        <dbReference type="ARBA" id="ARBA00004229"/>
    </source>
</evidence>
<sequence length="474" mass="53679">MASSLHLGLSCSPIFPLSSSKWKRKVPTPIMSMTSINGGVAAATEPPKRRGRKKSTTTTTSSTSSPEKKKPRRSRKKPQEKSDGEEEGDLDDGIDFPYESPPLVCCFGAAQREFVPTVRVSDRQMHPDQYSSWKNLQWSPPEFVRAPGGPPSNVAISHVRLGGRAAFMGKVGDDDLGNDLVYRMNTERVQTRAVKIDPEVRTAASRMRLGFVDDGQKRLVAETVKESAEDSFSMSEVDAAVLKEARIFHFNSEVLLTSTMHLALFRAIALSKKFGSNVFFDLNLPLPLWKSRDETKEVIKKAWDQAELIEVSKQELEFLLDEDYYEKKRNYRPQYYAESYEQTRNLRDYYHYTREEVAPLWHDGLKILFVTDGTLRIHYYTPKFDGAVIGTEDVLITPFTCDRTGSGDAVVAAIMRKLTIHPEMYEDQDQLERHLRFAVAAGIISQWTIGAVRGFPTESATQNLKEQVYVPSMW</sequence>
<dbReference type="GO" id="GO:0016301">
    <property type="term" value="F:kinase activity"/>
    <property type="evidence" value="ECO:0007669"/>
    <property type="project" value="UniProtKB-KW"/>
</dbReference>
<protein>
    <submittedName>
        <fullName evidence="11">Fructokinase-like 1, chloroplastic</fullName>
    </submittedName>
</protein>
<evidence type="ECO:0000256" key="6">
    <source>
        <dbReference type="ARBA" id="ARBA00022777"/>
    </source>
</evidence>
<keyword evidence="5" id="KW-0808">Transferase</keyword>
<dbReference type="FunFam" id="3.40.1190.20:FF:000021">
    <property type="entry name" value="Fructokinase-like 2, chloroplastic"/>
    <property type="match status" value="1"/>
</dbReference>
<evidence type="ECO:0000256" key="3">
    <source>
        <dbReference type="ARBA" id="ARBA00022528"/>
    </source>
</evidence>
<dbReference type="SUPFAM" id="SSF53613">
    <property type="entry name" value="Ribokinase-like"/>
    <property type="match status" value="1"/>
</dbReference>
<evidence type="ECO:0000259" key="10">
    <source>
        <dbReference type="Pfam" id="PF00294"/>
    </source>
</evidence>